<reference evidence="2" key="1">
    <citation type="submission" date="2010-12" db="EMBL/GenBank/DDBJ databases">
        <title>Complete sequence of chromosome 1 of Asticcacaulis excentricus CB 48.</title>
        <authorList>
            <consortium name="US DOE Joint Genome Institute"/>
            <person name="Lucas S."/>
            <person name="Copeland A."/>
            <person name="Lapidus A."/>
            <person name="Cheng J.-F."/>
            <person name="Bruce D."/>
            <person name="Goodwin L."/>
            <person name="Pitluck S."/>
            <person name="Teshima H."/>
            <person name="Davenport K."/>
            <person name="Detter J.C."/>
            <person name="Han C."/>
            <person name="Tapia R."/>
            <person name="Land M."/>
            <person name="Hauser L."/>
            <person name="Jeffries C."/>
            <person name="Kyrpides N."/>
            <person name="Ivanova N."/>
            <person name="Ovchinnikova G."/>
            <person name="Brun Y.V."/>
            <person name="Woyke T."/>
        </authorList>
    </citation>
    <scope>NUCLEOTIDE SEQUENCE [LARGE SCALE GENOMIC DNA]</scope>
    <source>
        <strain evidence="2">ATCC 15261 / DSM 4724 / KCTC 12464 / NCIMB 9791 / VKM B-1370 / CB 48</strain>
    </source>
</reference>
<dbReference type="RefSeq" id="WP_013477887.1">
    <property type="nucleotide sequence ID" value="NC_014816.1"/>
</dbReference>
<protein>
    <submittedName>
        <fullName evidence="1">RNA polymerase ECF-type sigma factor</fullName>
    </submittedName>
</protein>
<keyword evidence="2" id="KW-1185">Reference proteome</keyword>
<dbReference type="Proteomes" id="UP000001492">
    <property type="component" value="Chromosome 1"/>
</dbReference>
<name>E8RPS6_ASTEC</name>
<dbReference type="AlphaFoldDB" id="E8RPS6"/>
<accession>E8RPS6</accession>
<dbReference type="KEGG" id="aex:Astex_0357"/>
<dbReference type="EMBL" id="CP002395">
    <property type="protein sequence ID" value="ADU12053.1"/>
    <property type="molecule type" value="Genomic_DNA"/>
</dbReference>
<organism evidence="1 2">
    <name type="scientific">Asticcacaulis excentricus (strain ATCC 15261 / DSM 4724 / KCTC 12464 / NCIMB 9791 / VKM B-1370 / CB 48)</name>
    <dbReference type="NCBI Taxonomy" id="573065"/>
    <lineage>
        <taxon>Bacteria</taxon>
        <taxon>Pseudomonadati</taxon>
        <taxon>Pseudomonadota</taxon>
        <taxon>Alphaproteobacteria</taxon>
        <taxon>Caulobacterales</taxon>
        <taxon>Caulobacteraceae</taxon>
        <taxon>Asticcacaulis</taxon>
    </lineage>
</organism>
<evidence type="ECO:0000313" key="1">
    <source>
        <dbReference type="EMBL" id="ADU12053.1"/>
    </source>
</evidence>
<dbReference type="HOGENOM" id="CLU_2366789_0_0_5"/>
<dbReference type="STRING" id="573065.Astex_0357"/>
<proteinExistence type="predicted"/>
<evidence type="ECO:0000313" key="2">
    <source>
        <dbReference type="Proteomes" id="UP000001492"/>
    </source>
</evidence>
<gene>
    <name evidence="1" type="ordered locus">Astex_0357</name>
</gene>
<sequence>MDPEAKARALLSKALERKWDNTARRVAEGKGGWIMQAVVGVLAEQIKDYDLLKARYDALVANQAASRSRLQKMLLTEAEEVDRLRKLLASSDQTA</sequence>